<evidence type="ECO:0000313" key="2">
    <source>
        <dbReference type="Proteomes" id="UP000000600"/>
    </source>
</evidence>
<dbReference type="OrthoDB" id="298777at2759"/>
<organism evidence="1 2">
    <name type="scientific">Paramecium tetraurelia</name>
    <dbReference type="NCBI Taxonomy" id="5888"/>
    <lineage>
        <taxon>Eukaryota</taxon>
        <taxon>Sar</taxon>
        <taxon>Alveolata</taxon>
        <taxon>Ciliophora</taxon>
        <taxon>Intramacronucleata</taxon>
        <taxon>Oligohymenophorea</taxon>
        <taxon>Peniculida</taxon>
        <taxon>Parameciidae</taxon>
        <taxon>Paramecium</taxon>
    </lineage>
</organism>
<sequence length="629" mass="73583">MNCPNHPSNEITVICIAGHNCQRKYCPECQYDHGGEMNQYLPIDLFSKKLKEKAHAYKLANDQEQVKQHREFKILFANTQINLKKAFQDVNQSIQGINETIKKQAQVYLNLINTQFSLSESSYSDLDLMVKMLERNVLDKWLFSKEFYYNLFDQLKSTLKFEIEKFIRIINAQFSAILQEEQIQQQVGLKQQDQFLIKTNFQIQNSAQRETKYIYQGETLQMYKQLLQSVKQYDLLQKPEILTNLQQIKNLKWAGEVGKNLKKIGFWSALWKGENREGCGGEYSQDGYKSGKWKEMIKNYYDYQYKYCISYAKVYECGEYVNEFRSGIWKYIYNNQEIGGGEYKQPGLKNGKWSEPSEEFSNKSQATYNGEYKNGKKVSRWNTVAWGILVEGGSYDEEGSEIKNGNWIELNDKISDYSQIYYIGEYKNGQKIGKWSTWWNMKENKEIGGGSYDQGNNGMKIGKCIELSQDFQYLSQVIYQGEYLKNKKIGRWNLLYRRTTDEEFALMQQIKHIMEQGGEDYLMKGAMGLRLENGLNWQRDLDQVVELHIMGNTKTVKRLVDGIQQGQDYKCKILQGINIFSGGRSYDEKGEEKKVGRWIELNDGFWNQSQVLYEGKYKNDKNLGNGISI</sequence>
<dbReference type="KEGG" id="ptm:GSPATT00015974001"/>
<keyword evidence="2" id="KW-1185">Reference proteome</keyword>
<gene>
    <name evidence="1" type="ORF">GSPATT00015974001</name>
</gene>
<name>A0DDJ7_PARTE</name>
<dbReference type="RefSeq" id="XP_001448511.1">
    <property type="nucleotide sequence ID" value="XM_001448474.1"/>
</dbReference>
<dbReference type="PANTHER" id="PTHR33706">
    <property type="entry name" value="MORN VARIANT REPEAT PROTEIN"/>
    <property type="match status" value="1"/>
</dbReference>
<protein>
    <submittedName>
        <fullName evidence="1">Uncharacterized protein</fullName>
    </submittedName>
</protein>
<dbReference type="PANTHER" id="PTHR33706:SF1">
    <property type="entry name" value="TPR REPEAT PROTEIN"/>
    <property type="match status" value="1"/>
</dbReference>
<reference evidence="1 2" key="1">
    <citation type="journal article" date="2006" name="Nature">
        <title>Global trends of whole-genome duplications revealed by the ciliate Paramecium tetraurelia.</title>
        <authorList>
            <consortium name="Genoscope"/>
            <person name="Aury J.-M."/>
            <person name="Jaillon O."/>
            <person name="Duret L."/>
            <person name="Noel B."/>
            <person name="Jubin C."/>
            <person name="Porcel B.M."/>
            <person name="Segurens B."/>
            <person name="Daubin V."/>
            <person name="Anthouard V."/>
            <person name="Aiach N."/>
            <person name="Arnaiz O."/>
            <person name="Billaut A."/>
            <person name="Beisson J."/>
            <person name="Blanc I."/>
            <person name="Bouhouche K."/>
            <person name="Camara F."/>
            <person name="Duharcourt S."/>
            <person name="Guigo R."/>
            <person name="Gogendeau D."/>
            <person name="Katinka M."/>
            <person name="Keller A.-M."/>
            <person name="Kissmehl R."/>
            <person name="Klotz C."/>
            <person name="Koll F."/>
            <person name="Le Moue A."/>
            <person name="Lepere C."/>
            <person name="Malinsky S."/>
            <person name="Nowacki M."/>
            <person name="Nowak J.K."/>
            <person name="Plattner H."/>
            <person name="Poulain J."/>
            <person name="Ruiz F."/>
            <person name="Serrano V."/>
            <person name="Zagulski M."/>
            <person name="Dessen P."/>
            <person name="Betermier M."/>
            <person name="Weissenbach J."/>
            <person name="Scarpelli C."/>
            <person name="Schachter V."/>
            <person name="Sperling L."/>
            <person name="Meyer E."/>
            <person name="Cohen J."/>
            <person name="Wincker P."/>
        </authorList>
    </citation>
    <scope>NUCLEOTIDE SEQUENCE [LARGE SCALE GENOMIC DNA]</scope>
    <source>
        <strain evidence="1 2">Stock d4-2</strain>
    </source>
</reference>
<dbReference type="InParanoid" id="A0DDJ7"/>
<accession>A0DDJ7</accession>
<dbReference type="GeneID" id="5034296"/>
<dbReference type="AlphaFoldDB" id="A0DDJ7"/>
<dbReference type="EMBL" id="CT868385">
    <property type="protein sequence ID" value="CAK81114.1"/>
    <property type="molecule type" value="Genomic_DNA"/>
</dbReference>
<evidence type="ECO:0000313" key="1">
    <source>
        <dbReference type="EMBL" id="CAK81114.1"/>
    </source>
</evidence>
<proteinExistence type="predicted"/>
<dbReference type="HOGENOM" id="CLU_024034_0_0_1"/>
<dbReference type="Proteomes" id="UP000000600">
    <property type="component" value="Unassembled WGS sequence"/>
</dbReference>